<keyword evidence="1 2" id="KW-0732">Signal</keyword>
<keyword evidence="5" id="KW-1185">Reference proteome</keyword>
<dbReference type="RefSeq" id="WP_380006100.1">
    <property type="nucleotide sequence ID" value="NZ_JBHLYR010000013.1"/>
</dbReference>
<dbReference type="EMBL" id="JBHLYR010000013">
    <property type="protein sequence ID" value="MFB9991307.1"/>
    <property type="molecule type" value="Genomic_DNA"/>
</dbReference>
<sequence>MKHSMPRALAYTFLLTAGLVSAQERIGSTSQPLSIRDVQDWRAAGNTVPVCWETPGYSREKDIVQAAVSGSWQWHANINFTGWGSCPTGVGIGGSGTVKQVRIRISPQGTDNAGAGGAARVGMVALSSANDNKPGVTLTFNPDGSANRGRVEYVAVHEFGHVLGFIHEQDAPGNVEGPAQCATSGPEAGASAITPYDRDSVMNYCNRDGNMTGNLTDVDIRGVQAIYGVRIPNVAARNSCASAATKQTASLAAAWNDRGLASFAVYPSDTTKFLYWSQWSVRDGGWGDSVKWFSGDFNGDGRSDIGAAWNNGGHNTLTVRPSTGSAFNQVHWLVDAGGWIDSTIWLPGDYNGDGLTDVAGVWNNGGKVSIAVFPSDGKKFLYWSQWSDRDGGWGDSVKWFVGDFNGDGRSDIGAAWNNEGRTTLTVRQSTGSAFTHVHWLLDAGRWSDSSVFEGGDYNGDGKTDVARLWNDLGNNSVAVTLSNGRQFQGPVDWSVRDGGWIQGNTVKWVVGDFTGDGRSDIAAAWQNGNDTTLTVRTAVGNRFVPAHWTPSAGGWGNSTAWCAGKFR</sequence>
<reference evidence="4 5" key="1">
    <citation type="submission" date="2024-09" db="EMBL/GenBank/DDBJ databases">
        <authorList>
            <person name="Sun Q."/>
            <person name="Mori K."/>
        </authorList>
    </citation>
    <scope>NUCLEOTIDE SEQUENCE [LARGE SCALE GENOMIC DNA]</scope>
    <source>
        <strain evidence="4 5">JCM 13503</strain>
    </source>
</reference>
<dbReference type="SUPFAM" id="SSF69318">
    <property type="entry name" value="Integrin alpha N-terminal domain"/>
    <property type="match status" value="1"/>
</dbReference>
<proteinExistence type="predicted"/>
<feature type="signal peptide" evidence="2">
    <location>
        <begin position="1"/>
        <end position="22"/>
    </location>
</feature>
<evidence type="ECO:0000256" key="1">
    <source>
        <dbReference type="ARBA" id="ARBA00022729"/>
    </source>
</evidence>
<organism evidence="4 5">
    <name type="scientific">Deinococcus oregonensis</name>
    <dbReference type="NCBI Taxonomy" id="1805970"/>
    <lineage>
        <taxon>Bacteria</taxon>
        <taxon>Thermotogati</taxon>
        <taxon>Deinococcota</taxon>
        <taxon>Deinococci</taxon>
        <taxon>Deinococcales</taxon>
        <taxon>Deinococcaceae</taxon>
        <taxon>Deinococcus</taxon>
    </lineage>
</organism>
<dbReference type="Pfam" id="PF13583">
    <property type="entry name" value="Reprolysin_4"/>
    <property type="match status" value="1"/>
</dbReference>
<dbReference type="InterPro" id="IPR028994">
    <property type="entry name" value="Integrin_alpha_N"/>
</dbReference>
<accession>A0ABV6AUW6</accession>
<name>A0ABV6AUW6_9DEIO</name>
<protein>
    <submittedName>
        <fullName evidence="4">FG-GAP-like repeat-containing protein</fullName>
    </submittedName>
</protein>
<feature type="chain" id="PRO_5045494608" evidence="2">
    <location>
        <begin position="23"/>
        <end position="567"/>
    </location>
</feature>
<dbReference type="InterPro" id="IPR006026">
    <property type="entry name" value="Peptidase_Metallo"/>
</dbReference>
<dbReference type="InterPro" id="IPR024079">
    <property type="entry name" value="MetalloPept_cat_dom_sf"/>
</dbReference>
<dbReference type="InterPro" id="IPR013517">
    <property type="entry name" value="FG-GAP"/>
</dbReference>
<evidence type="ECO:0000256" key="2">
    <source>
        <dbReference type="SAM" id="SignalP"/>
    </source>
</evidence>
<gene>
    <name evidence="4" type="ORF">ACFFLM_04850</name>
</gene>
<dbReference type="PANTHER" id="PTHR46580:SF2">
    <property type="entry name" value="MAM DOMAIN-CONTAINING PROTEIN"/>
    <property type="match status" value="1"/>
</dbReference>
<evidence type="ECO:0000259" key="3">
    <source>
        <dbReference type="SMART" id="SM00235"/>
    </source>
</evidence>
<dbReference type="Gene3D" id="3.40.390.10">
    <property type="entry name" value="Collagenase (Catalytic Domain)"/>
    <property type="match status" value="1"/>
</dbReference>
<dbReference type="SUPFAM" id="SSF55486">
    <property type="entry name" value="Metalloproteases ('zincins'), catalytic domain"/>
    <property type="match status" value="1"/>
</dbReference>
<dbReference type="InterPro" id="IPR041910">
    <property type="entry name" value="Alpha_h_PorB/PorC"/>
</dbReference>
<dbReference type="Proteomes" id="UP001589733">
    <property type="component" value="Unassembled WGS sequence"/>
</dbReference>
<dbReference type="Gene3D" id="1.10.10.1280">
    <property type="entry name" value="Alpha-helical porin B/porin C"/>
    <property type="match status" value="1"/>
</dbReference>
<evidence type="ECO:0000313" key="5">
    <source>
        <dbReference type="Proteomes" id="UP001589733"/>
    </source>
</evidence>
<dbReference type="Pfam" id="PF13517">
    <property type="entry name" value="FG-GAP_3"/>
    <property type="match status" value="1"/>
</dbReference>
<dbReference type="SMART" id="SM00235">
    <property type="entry name" value="ZnMc"/>
    <property type="match status" value="1"/>
</dbReference>
<dbReference type="PANTHER" id="PTHR46580">
    <property type="entry name" value="SENSOR KINASE-RELATED"/>
    <property type="match status" value="1"/>
</dbReference>
<comment type="caution">
    <text evidence="4">The sequence shown here is derived from an EMBL/GenBank/DDBJ whole genome shotgun (WGS) entry which is preliminary data.</text>
</comment>
<feature type="domain" description="Peptidase metallopeptidase" evidence="3">
    <location>
        <begin position="37"/>
        <end position="229"/>
    </location>
</feature>
<evidence type="ECO:0000313" key="4">
    <source>
        <dbReference type="EMBL" id="MFB9991307.1"/>
    </source>
</evidence>
<dbReference type="Gene3D" id="2.40.128.340">
    <property type="match status" value="2"/>
</dbReference>